<reference evidence="1" key="1">
    <citation type="submission" date="2021-08" db="EMBL/GenBank/DDBJ databases">
        <authorList>
            <person name="Misof B."/>
            <person name="Oliver O."/>
            <person name="Podsiadlowski L."/>
            <person name="Donath A."/>
            <person name="Peters R."/>
            <person name="Mayer C."/>
            <person name="Rust J."/>
            <person name="Gunkel S."/>
            <person name="Lesny P."/>
            <person name="Martin S."/>
            <person name="Oeyen J.P."/>
            <person name="Petersen M."/>
            <person name="Panagiotis P."/>
            <person name="Wilbrandt J."/>
            <person name="Tanja T."/>
        </authorList>
    </citation>
    <scope>NUCLEOTIDE SEQUENCE</scope>
    <source>
        <strain evidence="1">GBR_01_08_01A</strain>
        <tissue evidence="1">Thorax + abdomen</tissue>
    </source>
</reference>
<dbReference type="EMBL" id="JAIFRP010004537">
    <property type="protein sequence ID" value="KAK2574885.1"/>
    <property type="molecule type" value="Genomic_DNA"/>
</dbReference>
<comment type="caution">
    <text evidence="1">The sequence shown here is derived from an EMBL/GenBank/DDBJ whole genome shotgun (WGS) entry which is preliminary data.</text>
</comment>
<keyword evidence="2" id="KW-1185">Reference proteome</keyword>
<sequence length="67" mass="7478">MESAVTNTISTNVTINTSSITDVSAASHFNGLENNRDNENDEVLEKIFNSNVDDLLYFATNNNFDYI</sequence>
<evidence type="ECO:0000313" key="2">
    <source>
        <dbReference type="Proteomes" id="UP001258017"/>
    </source>
</evidence>
<gene>
    <name evidence="1" type="ORF">KPH14_013140</name>
</gene>
<dbReference type="Proteomes" id="UP001258017">
    <property type="component" value="Unassembled WGS sequence"/>
</dbReference>
<feature type="non-terminal residue" evidence="1">
    <location>
        <position position="67"/>
    </location>
</feature>
<reference evidence="1" key="2">
    <citation type="journal article" date="2023" name="Commun. Biol.">
        <title>Intrasexual cuticular hydrocarbon dimorphism in a wasp sheds light on hydrocarbon biosynthesis genes in Hymenoptera.</title>
        <authorList>
            <person name="Moris V.C."/>
            <person name="Podsiadlowski L."/>
            <person name="Martin S."/>
            <person name="Oeyen J.P."/>
            <person name="Donath A."/>
            <person name="Petersen M."/>
            <person name="Wilbrandt J."/>
            <person name="Misof B."/>
            <person name="Liedtke D."/>
            <person name="Thamm M."/>
            <person name="Scheiner R."/>
            <person name="Schmitt T."/>
            <person name="Niehuis O."/>
        </authorList>
    </citation>
    <scope>NUCLEOTIDE SEQUENCE</scope>
    <source>
        <strain evidence="1">GBR_01_08_01A</strain>
    </source>
</reference>
<protein>
    <submittedName>
        <fullName evidence="1">Uncharacterized protein</fullName>
    </submittedName>
</protein>
<proteinExistence type="predicted"/>
<name>A0AAD9R8N1_9HYME</name>
<accession>A0AAD9R8N1</accession>
<evidence type="ECO:0000313" key="1">
    <source>
        <dbReference type="EMBL" id="KAK2574885.1"/>
    </source>
</evidence>
<dbReference type="AlphaFoldDB" id="A0AAD9R8N1"/>
<organism evidence="1 2">
    <name type="scientific">Odynerus spinipes</name>
    <dbReference type="NCBI Taxonomy" id="1348599"/>
    <lineage>
        <taxon>Eukaryota</taxon>
        <taxon>Metazoa</taxon>
        <taxon>Ecdysozoa</taxon>
        <taxon>Arthropoda</taxon>
        <taxon>Hexapoda</taxon>
        <taxon>Insecta</taxon>
        <taxon>Pterygota</taxon>
        <taxon>Neoptera</taxon>
        <taxon>Endopterygota</taxon>
        <taxon>Hymenoptera</taxon>
        <taxon>Apocrita</taxon>
        <taxon>Aculeata</taxon>
        <taxon>Vespoidea</taxon>
        <taxon>Vespidae</taxon>
        <taxon>Eumeninae</taxon>
        <taxon>Odynerus</taxon>
    </lineage>
</organism>